<keyword evidence="3" id="KW-1003">Cell membrane</keyword>
<dbReference type="EMBL" id="BQNJ01000001">
    <property type="protein sequence ID" value="GKG99350.1"/>
    <property type="molecule type" value="Genomic_DNA"/>
</dbReference>
<evidence type="ECO:0000256" key="3">
    <source>
        <dbReference type="ARBA" id="ARBA00022475"/>
    </source>
</evidence>
<evidence type="ECO:0000256" key="1">
    <source>
        <dbReference type="ARBA" id="ARBA00004193"/>
    </source>
</evidence>
<name>A0AA37N6E6_9FIRM</name>
<dbReference type="PANTHER" id="PTHR34296:SF2">
    <property type="entry name" value="ABC TRANSPORTER GUANOSINE-BINDING PROTEIN NUPN"/>
    <property type="match status" value="1"/>
</dbReference>
<dbReference type="InterPro" id="IPR050957">
    <property type="entry name" value="BMP_lipoprotein"/>
</dbReference>
<comment type="subcellular location">
    <subcellularLocation>
        <location evidence="1">Cell membrane</location>
        <topology evidence="1">Lipid-anchor</topology>
    </subcellularLocation>
</comment>
<gene>
    <name evidence="10" type="primary">bmpA</name>
    <name evidence="10" type="ORF">CE91St55_13320</name>
</gene>
<evidence type="ECO:0000256" key="2">
    <source>
        <dbReference type="ARBA" id="ARBA00008610"/>
    </source>
</evidence>
<feature type="domain" description="ABC transporter substrate-binding protein PnrA-like" evidence="9">
    <location>
        <begin position="63"/>
        <end position="359"/>
    </location>
</feature>
<evidence type="ECO:0000256" key="8">
    <source>
        <dbReference type="SAM" id="SignalP"/>
    </source>
</evidence>
<proteinExistence type="inferred from homology"/>
<feature type="chain" id="PRO_5041296138" evidence="8">
    <location>
        <begin position="22"/>
        <end position="371"/>
    </location>
</feature>
<dbReference type="PANTHER" id="PTHR34296">
    <property type="entry name" value="TRANSCRIPTIONAL ACTIVATOR PROTEIN MED"/>
    <property type="match status" value="1"/>
</dbReference>
<evidence type="ECO:0000256" key="6">
    <source>
        <dbReference type="ARBA" id="ARBA00023288"/>
    </source>
</evidence>
<dbReference type="PROSITE" id="PS51257">
    <property type="entry name" value="PROKAR_LIPOPROTEIN"/>
    <property type="match status" value="1"/>
</dbReference>
<evidence type="ECO:0000313" key="11">
    <source>
        <dbReference type="Proteomes" id="UP001055091"/>
    </source>
</evidence>
<organism evidence="10 11">
    <name type="scientific">Hungatella hathewayi</name>
    <dbReference type="NCBI Taxonomy" id="154046"/>
    <lineage>
        <taxon>Bacteria</taxon>
        <taxon>Bacillati</taxon>
        <taxon>Bacillota</taxon>
        <taxon>Clostridia</taxon>
        <taxon>Lachnospirales</taxon>
        <taxon>Lachnospiraceae</taxon>
        <taxon>Hungatella</taxon>
    </lineage>
</organism>
<comment type="similarity">
    <text evidence="2">Belongs to the BMP lipoprotein family.</text>
</comment>
<keyword evidence="5" id="KW-0472">Membrane</keyword>
<dbReference type="RefSeq" id="WP_118040731.1">
    <property type="nucleotide sequence ID" value="NZ_BQNJ01000001.1"/>
</dbReference>
<accession>A0AA37N6E6</accession>
<dbReference type="Proteomes" id="UP001055091">
    <property type="component" value="Unassembled WGS sequence"/>
</dbReference>
<feature type="signal peptide" evidence="8">
    <location>
        <begin position="1"/>
        <end position="21"/>
    </location>
</feature>
<dbReference type="InterPro" id="IPR028082">
    <property type="entry name" value="Peripla_BP_I"/>
</dbReference>
<keyword evidence="6" id="KW-0449">Lipoprotein</keyword>
<reference evidence="10" key="1">
    <citation type="submission" date="2022-01" db="EMBL/GenBank/DDBJ databases">
        <title>Novel bile acid biosynthetic pathways are enriched in the microbiome of centenarians.</title>
        <authorList>
            <person name="Sato Y."/>
            <person name="Atarashi K."/>
            <person name="Plichta R.D."/>
            <person name="Arai Y."/>
            <person name="Sasajima S."/>
            <person name="Kearney M.S."/>
            <person name="Suda W."/>
            <person name="Takeshita K."/>
            <person name="Sasaki T."/>
            <person name="Okamoto S."/>
            <person name="Skelly N.A."/>
            <person name="Okamura Y."/>
            <person name="Vlamakis H."/>
            <person name="Li Y."/>
            <person name="Tanoue T."/>
            <person name="Takei H."/>
            <person name="Nittono H."/>
            <person name="Narushima S."/>
            <person name="Irie J."/>
            <person name="Itoh H."/>
            <person name="Moriya K."/>
            <person name="Sugiura Y."/>
            <person name="Suematsu M."/>
            <person name="Moritoki N."/>
            <person name="Shibata S."/>
            <person name="Littman R.D."/>
            <person name="Fischbach A.M."/>
            <person name="Uwamino Y."/>
            <person name="Inoue T."/>
            <person name="Honda A."/>
            <person name="Hattori M."/>
            <person name="Murai T."/>
            <person name="Xavier J.R."/>
            <person name="Hirose N."/>
            <person name="Honda K."/>
        </authorList>
    </citation>
    <scope>NUCLEOTIDE SEQUENCE</scope>
    <source>
        <strain evidence="10">CE91-St55</strain>
    </source>
</reference>
<keyword evidence="4 8" id="KW-0732">Signal</keyword>
<dbReference type="CDD" id="cd06354">
    <property type="entry name" value="PBP1_PrnA-like"/>
    <property type="match status" value="1"/>
</dbReference>
<evidence type="ECO:0000256" key="5">
    <source>
        <dbReference type="ARBA" id="ARBA00023136"/>
    </source>
</evidence>
<dbReference type="SUPFAM" id="SSF53822">
    <property type="entry name" value="Periplasmic binding protein-like I"/>
    <property type="match status" value="1"/>
</dbReference>
<protein>
    <submittedName>
        <fullName evidence="10">Basic membrane protein A</fullName>
    </submittedName>
</protein>
<dbReference type="AlphaFoldDB" id="A0AA37N6E6"/>
<feature type="compositionally biased region" description="Polar residues" evidence="7">
    <location>
        <begin position="42"/>
        <end position="60"/>
    </location>
</feature>
<sequence length="371" mass="38983">MKLRRGIVFGLTAVVALSLTACGGAKTGSTTAESAKTENTKTENAGNAGNADSGTSEGKSSFSVAMITDTGGINDQSFNQSAWEGLTELKEEKGVEVNYIESKQASDFVTNLERLGDNGANLLWGVGYACADAVLEAADSNPDIQYAIIDNAYDDTPANVTGVMFRAEEPSFMVGYVAGRMTETGKVGFVGGISSGLIDQFQYGYEAGVKYAAKELGRDIDISVQYAESFSDAAKGKAIATKMYSDGCDVIYHAAGGSGTGVIEAAKEADKWVIGVDRDQAYLAPENVLTSALKLVGKAVKEVSIEAMEGKTIGGQTLTFGLKEDCVGIPEEHGNMADGVYEDTLKVAESIKNGELVPPTTKETYEAFTAE</sequence>
<dbReference type="InterPro" id="IPR003760">
    <property type="entry name" value="PnrA-like"/>
</dbReference>
<evidence type="ECO:0000313" key="10">
    <source>
        <dbReference type="EMBL" id="GKG99350.1"/>
    </source>
</evidence>
<evidence type="ECO:0000256" key="4">
    <source>
        <dbReference type="ARBA" id="ARBA00022729"/>
    </source>
</evidence>
<dbReference type="GO" id="GO:0005886">
    <property type="term" value="C:plasma membrane"/>
    <property type="evidence" value="ECO:0007669"/>
    <property type="project" value="UniProtKB-SubCell"/>
</dbReference>
<evidence type="ECO:0000256" key="7">
    <source>
        <dbReference type="SAM" id="MobiDB-lite"/>
    </source>
</evidence>
<feature type="region of interest" description="Disordered" evidence="7">
    <location>
        <begin position="26"/>
        <end position="60"/>
    </location>
</feature>
<dbReference type="Pfam" id="PF02608">
    <property type="entry name" value="Bmp"/>
    <property type="match status" value="1"/>
</dbReference>
<comment type="caution">
    <text evidence="10">The sequence shown here is derived from an EMBL/GenBank/DDBJ whole genome shotgun (WGS) entry which is preliminary data.</text>
</comment>
<evidence type="ECO:0000259" key="9">
    <source>
        <dbReference type="Pfam" id="PF02608"/>
    </source>
</evidence>
<dbReference type="Gene3D" id="3.40.50.2300">
    <property type="match status" value="2"/>
</dbReference>